<dbReference type="InterPro" id="IPR053851">
    <property type="entry name" value="DUF6929"/>
</dbReference>
<comment type="caution">
    <text evidence="1">The sequence shown here is derived from an EMBL/GenBank/DDBJ whole genome shotgun (WGS) entry which is preliminary data.</text>
</comment>
<dbReference type="InterPro" id="IPR011041">
    <property type="entry name" value="Quinoprot_gluc/sorb_DH_b-prop"/>
</dbReference>
<reference evidence="1" key="1">
    <citation type="submission" date="2020-02" db="EMBL/GenBank/DDBJ databases">
        <title>Flavobacterium sp. genome.</title>
        <authorList>
            <person name="Jung H.S."/>
            <person name="Baek J.H."/>
            <person name="Jeon C.O."/>
        </authorList>
    </citation>
    <scope>NUCLEOTIDE SEQUENCE</scope>
    <source>
        <strain evidence="1">SE-s28</strain>
    </source>
</reference>
<name>A0A972JJF5_9FLAO</name>
<gene>
    <name evidence="1" type="ORF">G6047_14815</name>
</gene>
<dbReference type="SUPFAM" id="SSF50952">
    <property type="entry name" value="Soluble quinoprotein glucose dehydrogenase"/>
    <property type="match status" value="1"/>
</dbReference>
<proteinExistence type="predicted"/>
<sequence>MEKITLDVVYTLAGIGSSSGLYFDHDRLFVISDNASVLYRYVPKDDTVSQIPLYAAAVCENIPKKDKPDLEALAFHDGLLYAFGSGSTFKRNRLFCIDVKTESVTSHDLTLLYQRMRTVSGIDVHNFNIEGGFWANGNWFLFQRGNGNLAKNGFFSIDDLFHTSATVVFYEMELPDINGFGSGFTDAVMVDGDCWFLASAENSASTYDDGDVAGSAIGRLNLETGKLTDFTIISDDHKFEGLSFYASGLGSVSFLLCEDNDSDVLEARIYELKISH</sequence>
<dbReference type="Pfam" id="PF22000">
    <property type="entry name" value="DUF6929"/>
    <property type="match status" value="1"/>
</dbReference>
<dbReference type="AlphaFoldDB" id="A0A972JJF5"/>
<accession>A0A972JJF5</accession>
<dbReference type="EMBL" id="JAAMPU010000108">
    <property type="protein sequence ID" value="NMH29308.1"/>
    <property type="molecule type" value="Genomic_DNA"/>
</dbReference>
<protein>
    <submittedName>
        <fullName evidence="1">Uncharacterized protein</fullName>
    </submittedName>
</protein>
<dbReference type="Proteomes" id="UP000712080">
    <property type="component" value="Unassembled WGS sequence"/>
</dbReference>
<keyword evidence="2" id="KW-1185">Reference proteome</keyword>
<evidence type="ECO:0000313" key="1">
    <source>
        <dbReference type="EMBL" id="NMH29308.1"/>
    </source>
</evidence>
<organism evidence="1 2">
    <name type="scientific">Flavobacterium silvaticum</name>
    <dbReference type="NCBI Taxonomy" id="1852020"/>
    <lineage>
        <taxon>Bacteria</taxon>
        <taxon>Pseudomonadati</taxon>
        <taxon>Bacteroidota</taxon>
        <taxon>Flavobacteriia</taxon>
        <taxon>Flavobacteriales</taxon>
        <taxon>Flavobacteriaceae</taxon>
        <taxon>Flavobacterium</taxon>
    </lineage>
</organism>
<dbReference type="RefSeq" id="WP_169528407.1">
    <property type="nucleotide sequence ID" value="NZ_JAAMPU010000108.1"/>
</dbReference>
<evidence type="ECO:0000313" key="2">
    <source>
        <dbReference type="Proteomes" id="UP000712080"/>
    </source>
</evidence>